<organism evidence="3 4">
    <name type="scientific">Dactylosporangium aurantiacum</name>
    <dbReference type="NCBI Taxonomy" id="35754"/>
    <lineage>
        <taxon>Bacteria</taxon>
        <taxon>Bacillati</taxon>
        <taxon>Actinomycetota</taxon>
        <taxon>Actinomycetes</taxon>
        <taxon>Micromonosporales</taxon>
        <taxon>Micromonosporaceae</taxon>
        <taxon>Dactylosporangium</taxon>
    </lineage>
</organism>
<gene>
    <name evidence="3" type="ORF">Daura_27755</name>
</gene>
<dbReference type="Gene3D" id="3.40.50.620">
    <property type="entry name" value="HUPs"/>
    <property type="match status" value="2"/>
</dbReference>
<dbReference type="OrthoDB" id="3292873at2"/>
<protein>
    <submittedName>
        <fullName evidence="3">Universal stress protein</fullName>
    </submittedName>
</protein>
<feature type="domain" description="UspA" evidence="2">
    <location>
        <begin position="148"/>
        <end position="277"/>
    </location>
</feature>
<accession>A0A9Q9MDS8</accession>
<evidence type="ECO:0000256" key="1">
    <source>
        <dbReference type="ARBA" id="ARBA00008791"/>
    </source>
</evidence>
<keyword evidence="4" id="KW-1185">Reference proteome</keyword>
<proteinExistence type="inferred from homology"/>
<dbReference type="KEGG" id="daur:Daura_27755"/>
<evidence type="ECO:0000259" key="2">
    <source>
        <dbReference type="Pfam" id="PF00582"/>
    </source>
</evidence>
<name>A0A9Q9MDS8_9ACTN</name>
<reference evidence="3" key="1">
    <citation type="submission" date="2021-04" db="EMBL/GenBank/DDBJ databases">
        <title>Dactylosporangium aurantiacum NRRL B-8018 full assembly.</title>
        <authorList>
            <person name="Hartkoorn R.C."/>
            <person name="Beaudoing E."/>
            <person name="Hot D."/>
        </authorList>
    </citation>
    <scope>NUCLEOTIDE SEQUENCE</scope>
    <source>
        <strain evidence="3">NRRL B-8018</strain>
    </source>
</reference>
<dbReference type="AlphaFoldDB" id="A0A9Q9MDS8"/>
<dbReference type="SUPFAM" id="SSF52402">
    <property type="entry name" value="Adenine nucleotide alpha hydrolases-like"/>
    <property type="match status" value="2"/>
</dbReference>
<dbReference type="PRINTS" id="PR01438">
    <property type="entry name" value="UNVRSLSTRESS"/>
</dbReference>
<dbReference type="PANTHER" id="PTHR46268:SF6">
    <property type="entry name" value="UNIVERSAL STRESS PROTEIN UP12"/>
    <property type="match status" value="1"/>
</dbReference>
<dbReference type="Pfam" id="PF00582">
    <property type="entry name" value="Usp"/>
    <property type="match status" value="2"/>
</dbReference>
<dbReference type="PANTHER" id="PTHR46268">
    <property type="entry name" value="STRESS RESPONSE PROTEIN NHAX"/>
    <property type="match status" value="1"/>
</dbReference>
<evidence type="ECO:0000313" key="4">
    <source>
        <dbReference type="Proteomes" id="UP001058003"/>
    </source>
</evidence>
<evidence type="ECO:0000313" key="3">
    <source>
        <dbReference type="EMBL" id="UWZ50620.1"/>
    </source>
</evidence>
<dbReference type="InterPro" id="IPR006016">
    <property type="entry name" value="UspA"/>
</dbReference>
<comment type="similarity">
    <text evidence="1">Belongs to the universal stress protein A family.</text>
</comment>
<dbReference type="InterPro" id="IPR006015">
    <property type="entry name" value="Universal_stress_UspA"/>
</dbReference>
<sequence length="307" mass="31837">MARRGLVVAGFDGSEAGWTAVEHAATEAVLRGHDVRLVHALLPAHAYAETALIRPVEDRATEARRLLDFARRYLHRQHGRLRVQVYIADRPAGDLLLSEAHAADLVVVGRRGRGRLPVRLGSVSAQVARHATCPVAVVGGTPGHPAGPVVVGVDAAAPSAAAIEYAFDTADRHGSDLRACYVTPGRAARGTEALTEALTEAGELLDRALLPWRARFPHVPVHTAAVPGTDPAAALLRAAGDAALLVVGCRQQDGLRRLLAGSVSHTLVQQAGVPLLVAAVTKTASLKTAGIDPADAMTVAAAAAVSG</sequence>
<dbReference type="Proteomes" id="UP001058003">
    <property type="component" value="Chromosome"/>
</dbReference>
<dbReference type="EMBL" id="CP073767">
    <property type="protein sequence ID" value="UWZ50620.1"/>
    <property type="molecule type" value="Genomic_DNA"/>
</dbReference>
<dbReference type="InterPro" id="IPR014729">
    <property type="entry name" value="Rossmann-like_a/b/a_fold"/>
</dbReference>
<feature type="domain" description="UspA" evidence="2">
    <location>
        <begin position="7"/>
        <end position="138"/>
    </location>
</feature>
<dbReference type="RefSeq" id="WP_081970906.1">
    <property type="nucleotide sequence ID" value="NZ_CP073767.1"/>
</dbReference>